<feature type="region of interest" description="Disordered" evidence="1">
    <location>
        <begin position="374"/>
        <end position="396"/>
    </location>
</feature>
<evidence type="ECO:0008006" key="4">
    <source>
        <dbReference type="Google" id="ProtNLM"/>
    </source>
</evidence>
<keyword evidence="3" id="KW-1185">Reference proteome</keyword>
<proteinExistence type="predicted"/>
<comment type="caution">
    <text evidence="2">The sequence shown here is derived from an EMBL/GenBank/DDBJ whole genome shotgun (WGS) entry which is preliminary data.</text>
</comment>
<dbReference type="AlphaFoldDB" id="A0A162MKS4"/>
<organism evidence="2 3">
    <name type="scientific">Niveomyces insectorum RCEF 264</name>
    <dbReference type="NCBI Taxonomy" id="1081102"/>
    <lineage>
        <taxon>Eukaryota</taxon>
        <taxon>Fungi</taxon>
        <taxon>Dikarya</taxon>
        <taxon>Ascomycota</taxon>
        <taxon>Pezizomycotina</taxon>
        <taxon>Sordariomycetes</taxon>
        <taxon>Hypocreomycetidae</taxon>
        <taxon>Hypocreales</taxon>
        <taxon>Cordycipitaceae</taxon>
        <taxon>Niveomyces</taxon>
    </lineage>
</organism>
<dbReference type="OrthoDB" id="3938867at2759"/>
<accession>A0A162MKS4</accession>
<evidence type="ECO:0000313" key="2">
    <source>
        <dbReference type="EMBL" id="OAA63430.1"/>
    </source>
</evidence>
<sequence>MGTRGLYIVRFRKRYYVRYNQYDSYYEGLGAKVVASIPAEPGEYEEWLSTQREKYATLEKKLEECVYEIHKDVQPRYDLYSSYVALPSELPRLDGFDAEHTYIVNLDDEILTMDYTIHWKLGNIPRENMQWLHAIKRSIYSGRPTIHPDRCPEEYMACPAVPRTTQNKMRYKHVMVDVDCEITASHEVFRARMAAGVLAEYHKEIERFGLEWTPDALPFREIIYSLVSLAACEDNTRFHSFPSRLCNPRSCMLFHCNEPNFTKFPGYLKEKWVGARAPLCEFGSSAHFPNMPPGAAPVETTYWLGNVAVHLSLTVDNGSISDAVAWGWEQGRRHFQAVIISLFEVAFAEVKPRDTADNNDEPFVRVTDNYPLSPLTEKDCDSSHPRERPIRPSGSSGVYSSGRYFFLYHDERLNHDVLQSQFPGIAELVKFLDVAATRRAAVKADLGVRSSVRNLPPELYSQILDYTDYDTWKACLLVSPRFREQGLSRFRVDDRFCIMAGPFTRLNKYRKTPLLGFNFRDLHTGAVMPMIEEPRKFSISELNWAPILGRNGDRQELMLDMFVQFEPFEEAAEQDGKQKGGDNEQ</sequence>
<feature type="compositionally biased region" description="Basic and acidic residues" evidence="1">
    <location>
        <begin position="376"/>
        <end position="390"/>
    </location>
</feature>
<dbReference type="STRING" id="1081102.A0A162MKS4"/>
<dbReference type="Proteomes" id="UP000076874">
    <property type="component" value="Unassembled WGS sequence"/>
</dbReference>
<name>A0A162MKS4_9HYPO</name>
<reference evidence="2 3" key="1">
    <citation type="journal article" date="2016" name="Genome Biol. Evol.">
        <title>Divergent and convergent evolution of fungal pathogenicity.</title>
        <authorList>
            <person name="Shang Y."/>
            <person name="Xiao G."/>
            <person name="Zheng P."/>
            <person name="Cen K."/>
            <person name="Zhan S."/>
            <person name="Wang C."/>
        </authorList>
    </citation>
    <scope>NUCLEOTIDE SEQUENCE [LARGE SCALE GENOMIC DNA]</scope>
    <source>
        <strain evidence="2 3">RCEF 264</strain>
    </source>
</reference>
<dbReference type="EMBL" id="AZHD01000005">
    <property type="protein sequence ID" value="OAA63430.1"/>
    <property type="molecule type" value="Genomic_DNA"/>
</dbReference>
<evidence type="ECO:0000313" key="3">
    <source>
        <dbReference type="Proteomes" id="UP000076874"/>
    </source>
</evidence>
<protein>
    <recommendedName>
        <fullName evidence="4">F-box domain-containing protein</fullName>
    </recommendedName>
</protein>
<evidence type="ECO:0000256" key="1">
    <source>
        <dbReference type="SAM" id="MobiDB-lite"/>
    </source>
</evidence>
<gene>
    <name evidence="2" type="ORF">SPI_03593</name>
</gene>